<keyword evidence="2" id="KW-1185">Reference proteome</keyword>
<evidence type="ECO:0000313" key="1">
    <source>
        <dbReference type="EMBL" id="QZE13408.1"/>
    </source>
</evidence>
<dbReference type="Proteomes" id="UP000826212">
    <property type="component" value="Chromosome"/>
</dbReference>
<sequence>MENDMNRPVLSFHNLTIGYGKGPKQKVVAKELIGSLKRGVLTSIIGSNGTGKSTLLRTLAGFQTLLDGEVFYGMTPISEISNADLSKKVSVVLTDRIEVPNATVFEIASLGRSPYNGRWNRLDEHDYNLIIEALDQCGILHKKEDLLSSLSDGERQKVFIAKALIQQTDIIILDEPAAFLDFTARIEVMKLLRDIAKSRNISILLSSHDLDLALQLSDNIWLFYPHGPLVEGIPEDLLFKGCFNDILKSDHLKYNQVRARYEVYYETFQKLRVRCTREMYSLLSSAFKRENIEVVLVEEITNDGVIWEQGLFSFVKQNQTVFQCETIAEIVHYTKRNQ</sequence>
<keyword evidence="1" id="KW-0067">ATP-binding</keyword>
<name>A0AC61NCY6_9BACT</name>
<reference evidence="1" key="1">
    <citation type="submission" date="2021-08" db="EMBL/GenBank/DDBJ databases">
        <title>Novel anaerobic bacterium isolated from sea squirt in East Sea, Republic of Korea.</title>
        <authorList>
            <person name="Nguyen T.H."/>
            <person name="Li Z."/>
            <person name="Lee Y.-J."/>
            <person name="Ko J."/>
            <person name="Kim S.-G."/>
        </authorList>
    </citation>
    <scope>NUCLEOTIDE SEQUENCE</scope>
    <source>
        <strain evidence="1">KCTC 25031</strain>
    </source>
</reference>
<keyword evidence="1" id="KW-0547">Nucleotide-binding</keyword>
<accession>A0AC61NCY6</accession>
<proteinExistence type="predicted"/>
<dbReference type="EMBL" id="CP081303">
    <property type="protein sequence ID" value="QZE13408.1"/>
    <property type="molecule type" value="Genomic_DNA"/>
</dbReference>
<protein>
    <submittedName>
        <fullName evidence="1">ABC transporter ATP-binding protein</fullName>
    </submittedName>
</protein>
<evidence type="ECO:0000313" key="2">
    <source>
        <dbReference type="Proteomes" id="UP000826212"/>
    </source>
</evidence>
<gene>
    <name evidence="1" type="ORF">K4L44_12540</name>
</gene>
<organism evidence="1 2">
    <name type="scientific">Halosquirtibacter laminarini</name>
    <dbReference type="NCBI Taxonomy" id="3374600"/>
    <lineage>
        <taxon>Bacteria</taxon>
        <taxon>Pseudomonadati</taxon>
        <taxon>Bacteroidota</taxon>
        <taxon>Bacteroidia</taxon>
        <taxon>Marinilabiliales</taxon>
        <taxon>Prolixibacteraceae</taxon>
        <taxon>Halosquirtibacter</taxon>
    </lineage>
</organism>